<evidence type="ECO:0000313" key="2">
    <source>
        <dbReference type="Proteomes" id="UP001281147"/>
    </source>
</evidence>
<gene>
    <name evidence="1" type="ORF">LTR37_003564</name>
</gene>
<dbReference type="EMBL" id="JAUTXU010000020">
    <property type="protein sequence ID" value="KAK3720901.1"/>
    <property type="molecule type" value="Genomic_DNA"/>
</dbReference>
<dbReference type="Proteomes" id="UP001281147">
    <property type="component" value="Unassembled WGS sequence"/>
</dbReference>
<keyword evidence="2" id="KW-1185">Reference proteome</keyword>
<proteinExistence type="predicted"/>
<evidence type="ECO:0000313" key="1">
    <source>
        <dbReference type="EMBL" id="KAK3720901.1"/>
    </source>
</evidence>
<reference evidence="1" key="1">
    <citation type="submission" date="2023-07" db="EMBL/GenBank/DDBJ databases">
        <title>Black Yeasts Isolated from many extreme environments.</title>
        <authorList>
            <person name="Coleine C."/>
            <person name="Stajich J.E."/>
            <person name="Selbmann L."/>
        </authorList>
    </citation>
    <scope>NUCLEOTIDE SEQUENCE</scope>
    <source>
        <strain evidence="1">CCFEE 5714</strain>
    </source>
</reference>
<accession>A0ACC3NPR2</accession>
<comment type="caution">
    <text evidence="1">The sequence shown here is derived from an EMBL/GenBank/DDBJ whole genome shotgun (WGS) entry which is preliminary data.</text>
</comment>
<name>A0ACC3NPR2_9PEZI</name>
<protein>
    <submittedName>
        <fullName evidence="1">Uncharacterized protein</fullName>
    </submittedName>
</protein>
<organism evidence="1 2">
    <name type="scientific">Vermiconidia calcicola</name>
    <dbReference type="NCBI Taxonomy" id="1690605"/>
    <lineage>
        <taxon>Eukaryota</taxon>
        <taxon>Fungi</taxon>
        <taxon>Dikarya</taxon>
        <taxon>Ascomycota</taxon>
        <taxon>Pezizomycotina</taxon>
        <taxon>Dothideomycetes</taxon>
        <taxon>Dothideomycetidae</taxon>
        <taxon>Mycosphaerellales</taxon>
        <taxon>Extremaceae</taxon>
        <taxon>Vermiconidia</taxon>
    </lineage>
</organism>
<sequence length="229" mass="25317">MTQPPIGVQHSPLEPPPPPKTATTINRPVIFIVHELWYPESSQDELVMDDPPRCRTLAVHSDLESANACGAEHVQALEELTKRNVEMADVETTAVDIPVTPRTPPRQITGPDAVVADAQETMRTRTPPGGDAADQKVHDSPLDDGGDEPMDEEDKFEQHLYNTFAGLWRSTQAETKANGCKKWVVDWSDTTVVEVDSHEVLAKGNSAGYEFPVPLPSWFDEEKAQSRDL</sequence>